<evidence type="ECO:0000313" key="3">
    <source>
        <dbReference type="EMBL" id="SNS91671.1"/>
    </source>
</evidence>
<proteinExistence type="inferred from homology"/>
<dbReference type="PANTHER" id="PTHR33215">
    <property type="entry name" value="PROTEIN DISTAL ANTENNA"/>
    <property type="match status" value="1"/>
</dbReference>
<keyword evidence="2" id="KW-0175">Coiled coil</keyword>
<dbReference type="Pfam" id="PF01527">
    <property type="entry name" value="HTH_Tnp_1"/>
    <property type="match status" value="1"/>
</dbReference>
<dbReference type="Proteomes" id="UP000242915">
    <property type="component" value="Unassembled WGS sequence"/>
</dbReference>
<protein>
    <submittedName>
        <fullName evidence="3">Transposase</fullName>
    </submittedName>
</protein>
<dbReference type="PANTHER" id="PTHR33215:SF12">
    <property type="entry name" value="TRANSPOSASE INSN FOR INSERTION SEQUENCE ELEMENT IS911A-RELATED"/>
    <property type="match status" value="1"/>
</dbReference>
<dbReference type="GO" id="GO:0006313">
    <property type="term" value="P:DNA transposition"/>
    <property type="evidence" value="ECO:0007669"/>
    <property type="project" value="InterPro"/>
</dbReference>
<dbReference type="Gene3D" id="1.10.10.60">
    <property type="entry name" value="Homeodomain-like"/>
    <property type="match status" value="1"/>
</dbReference>
<dbReference type="SUPFAM" id="SSF46689">
    <property type="entry name" value="Homeodomain-like"/>
    <property type="match status" value="1"/>
</dbReference>
<accession>A0A239IDM5</accession>
<evidence type="ECO:0000256" key="2">
    <source>
        <dbReference type="SAM" id="Coils"/>
    </source>
</evidence>
<dbReference type="EMBL" id="FZOG01000006">
    <property type="protein sequence ID" value="SNS91671.1"/>
    <property type="molecule type" value="Genomic_DNA"/>
</dbReference>
<sequence>MTKQRRTFSPEFKREAADLVLKQNYSFIEASRSLGIGETALRRWVDQLQQERTGVTPKSKALTPEQQKIQELEARIARLEREKSILKKATALLMSEDLERSR</sequence>
<gene>
    <name evidence="3" type="ORF">SAMN05216255_3838</name>
</gene>
<dbReference type="GO" id="GO:0003677">
    <property type="term" value="F:DNA binding"/>
    <property type="evidence" value="ECO:0007669"/>
    <property type="project" value="InterPro"/>
</dbReference>
<dbReference type="InterPro" id="IPR051839">
    <property type="entry name" value="RD_transcriptional_regulator"/>
</dbReference>
<dbReference type="InterPro" id="IPR002514">
    <property type="entry name" value="Transposase_8"/>
</dbReference>
<feature type="coiled-coil region" evidence="2">
    <location>
        <begin position="62"/>
        <end position="89"/>
    </location>
</feature>
<evidence type="ECO:0000313" key="4">
    <source>
        <dbReference type="Proteomes" id="UP000242915"/>
    </source>
</evidence>
<evidence type="ECO:0000256" key="1">
    <source>
        <dbReference type="ARBA" id="ARBA00009964"/>
    </source>
</evidence>
<dbReference type="AlphaFoldDB" id="A0A239IDM5"/>
<dbReference type="InterPro" id="IPR009057">
    <property type="entry name" value="Homeodomain-like_sf"/>
</dbReference>
<reference evidence="4" key="1">
    <citation type="submission" date="2017-06" db="EMBL/GenBank/DDBJ databases">
        <authorList>
            <person name="Varghese N."/>
            <person name="Submissions S."/>
        </authorList>
    </citation>
    <scope>NUCLEOTIDE SEQUENCE [LARGE SCALE GENOMIC DNA]</scope>
    <source>
        <strain evidence="4">CIP 108523</strain>
    </source>
</reference>
<comment type="similarity">
    <text evidence="1">Belongs to the transposase 8 family.</text>
</comment>
<keyword evidence="4" id="KW-1185">Reference proteome</keyword>
<dbReference type="GO" id="GO:0004803">
    <property type="term" value="F:transposase activity"/>
    <property type="evidence" value="ECO:0007669"/>
    <property type="project" value="InterPro"/>
</dbReference>
<name>A0A239IDM5_9PSED</name>
<organism evidence="3 4">
    <name type="scientific">Pseudomonas segetis</name>
    <dbReference type="NCBI Taxonomy" id="298908"/>
    <lineage>
        <taxon>Bacteria</taxon>
        <taxon>Pseudomonadati</taxon>
        <taxon>Pseudomonadota</taxon>
        <taxon>Gammaproteobacteria</taxon>
        <taxon>Pseudomonadales</taxon>
        <taxon>Pseudomonadaceae</taxon>
        <taxon>Pseudomonas</taxon>
    </lineage>
</organism>